<reference evidence="1" key="1">
    <citation type="submission" date="2023-04" db="EMBL/GenBank/DDBJ databases">
        <title>Draft Genome sequencing of Naganishia species isolated from polar environments using Oxford Nanopore Technology.</title>
        <authorList>
            <person name="Leo P."/>
            <person name="Venkateswaran K."/>
        </authorList>
    </citation>
    <scope>NUCLEOTIDE SEQUENCE</scope>
    <source>
        <strain evidence="1">MNA-CCFEE 5262</strain>
    </source>
</reference>
<gene>
    <name evidence="1" type="ORF">QFC20_007251</name>
</gene>
<keyword evidence="2" id="KW-1185">Reference proteome</keyword>
<accession>A0ACC2V1B3</accession>
<evidence type="ECO:0000313" key="1">
    <source>
        <dbReference type="EMBL" id="KAJ9092878.1"/>
    </source>
</evidence>
<evidence type="ECO:0000313" key="2">
    <source>
        <dbReference type="Proteomes" id="UP001230649"/>
    </source>
</evidence>
<dbReference type="EMBL" id="JASBWS010000164">
    <property type="protein sequence ID" value="KAJ9092878.1"/>
    <property type="molecule type" value="Genomic_DNA"/>
</dbReference>
<dbReference type="Proteomes" id="UP001230649">
    <property type="component" value="Unassembled WGS sequence"/>
</dbReference>
<proteinExistence type="predicted"/>
<sequence length="937" mass="104735">MSAPPPAAGNNIKVVCRFRPMNRMELAANSEECIEIDSSSTTVRMRRPATSGDQPDSDGFTFDRVFASESRQVEIFDFGVKGIVHDVMMGFNGTLFCYGQTGSGKTFTMMGTDIEDTEGKGLIPRITQQIFASIAHADGNVEYTVKVSYMEIYMEKIRDLLSPANDNLSIHEDKTRGVYVKGLQEVYVGSEREVYAVMKAGGKARAISATNMNAESSRSHSIFVVGIHQCNVDTGSQKSGNLYLVDLAGSEKVGKTGASGQTLEEAKKINKSLSALGMVINNLTDGKSTHVPYRDSKLTRILQESLGGNSRTTLIINCSPASFNESETLSTLRFGMRAKSIKNKARVNTEMSSAELKVVLGRVKGELAWVETWKEALVGEVSVWRSGGTVDEPEWATEERVRAGFRGAPAQGTQKRPPSSMLSPTLTSVSATPSRSASPSVLGSGRDTPSIPRLDLDEFLKRENELNDVVAEKESALAEKTRENEDLKRQLESFQERWDKVIQDRVAMELELKDVKTLNTRLSSESQTANAALDTARDREFELSNELNIAKRQVETLEKSLATAVADDREKKKAEMLAEMMAKIDTNEVISETASTSKLRHLVESANGSDTLAQQVRATIRQHLAENQVLVKGLQDRLRRTEEHLQLYERKHEDLEAVLAERNTAYEELLARQSSGLVGPEVVAEIKASFKAQYESKQGLLEVETSALRKRLESKEEELARLQDTIESQTASIEDLNRILVDSTDGVQNGHELVSMTQELERVRRAAETQHAEFEVMKRNLVRDITDRCEKVVELQIALDEYKEKYRAIAKATNAKAYEKEMKVMTYNMSQMYEVQRSLENQNTSLKKDLNTSERQLAERKEIIINLERLYEQSAAQLKLCQTELARVQRDFHTASLYSDMSKENSLAPGVGFGRIAKPLRGKYFESYFEFRLTQCA</sequence>
<name>A0ACC2V1B3_9TREE</name>
<comment type="caution">
    <text evidence="1">The sequence shown here is derived from an EMBL/GenBank/DDBJ whole genome shotgun (WGS) entry which is preliminary data.</text>
</comment>
<protein>
    <submittedName>
        <fullName evidence="1">Uncharacterized protein</fullName>
    </submittedName>
</protein>
<organism evidence="1 2">
    <name type="scientific">Naganishia adeliensis</name>
    <dbReference type="NCBI Taxonomy" id="92952"/>
    <lineage>
        <taxon>Eukaryota</taxon>
        <taxon>Fungi</taxon>
        <taxon>Dikarya</taxon>
        <taxon>Basidiomycota</taxon>
        <taxon>Agaricomycotina</taxon>
        <taxon>Tremellomycetes</taxon>
        <taxon>Filobasidiales</taxon>
        <taxon>Filobasidiaceae</taxon>
        <taxon>Naganishia</taxon>
    </lineage>
</organism>